<comment type="similarity">
    <text evidence="1">Belongs to the nuclear import and ribosome assembly adapter family.</text>
</comment>
<name>A0ABR5BMV8_9TREE</name>
<sequence>MGKAQVKKKTQGWRHNPVRVPDSHLGSGKAEGRADPQKEKQMLPILNKLKSPEYADRTWACAAISNLIQNDAATRRLFQGKNVVGELIERLSDSVDEVVVEASGALRNLAIDGGRELCGEMANKGIISHLGVLIGKISNTITSVLSTETINSDDNEQARKHLLSLSENVILLLWCLAEASPKTLANVNAMGCEGLLIMILEAREKLGLGVSLAAAQTLFALSQDNFPFRKSLIIHPTALESLITIAQEDHIPAENAQKAKEASRKSKSNKAVAEHASEAGDLPDGRALLRRVLVCGILRNIIRAGSRADEKVGINALTASTILPLVNGLLDVKLEDVCTRVDKLVKEIPSDVKILDKNAKTDHKSRSEVALEGIERNLSTIVAALEVLTNICAGLEDEEDIAADTLEEGGAAAEVEIEEDVDAAMDEDEIDDEGLISMGREPGAEIEMETFDSGVKLNPGATLSHLLTNLHLPERLTRLSRPVSLSFPPASTVPSIHPPTTSILSILHLHALEALNNLLLTAVASISAADRSAAAQIVASVPVQGLWDSLFAIIQLVGSEPQALQMKGQEMRMEVLEMTLGCVWGTIKINPSVVNVQEQQVQILMDSINVIKDEITKTRVVETLSTIAMRESISNAENQFISQHLVQRLTSTSPSPSAEMLVSLLNAVIDIYSDETRSYDSVFVENCYLQVLSGIVGKVRAEVKKIDKRRERNLRTRGDEVYENLVAFIKYRRSLQT</sequence>
<feature type="region of interest" description="Disordered" evidence="3">
    <location>
        <begin position="1"/>
        <end position="38"/>
    </location>
</feature>
<evidence type="ECO:0000313" key="6">
    <source>
        <dbReference type="Proteomes" id="UP000054272"/>
    </source>
</evidence>
<dbReference type="PROSITE" id="PS50176">
    <property type="entry name" value="ARM_REPEAT"/>
    <property type="match status" value="1"/>
</dbReference>
<dbReference type="PANTHER" id="PTHR13347">
    <property type="entry name" value="HEAT REPEAT-CONTAINING PROTEIN 3"/>
    <property type="match status" value="1"/>
</dbReference>
<evidence type="ECO:0000256" key="3">
    <source>
        <dbReference type="SAM" id="MobiDB-lite"/>
    </source>
</evidence>
<dbReference type="PANTHER" id="PTHR13347:SF1">
    <property type="entry name" value="HEAT REPEAT-CONTAINING PROTEIN 3"/>
    <property type="match status" value="1"/>
</dbReference>
<evidence type="ECO:0000313" key="5">
    <source>
        <dbReference type="EMBL" id="KIR76659.1"/>
    </source>
</evidence>
<dbReference type="InterPro" id="IPR052616">
    <property type="entry name" value="SYO1-like"/>
</dbReference>
<protein>
    <recommendedName>
        <fullName evidence="4">SYO1-like TPR repeats domain-containing protein</fullName>
    </recommendedName>
</protein>
<evidence type="ECO:0000256" key="1">
    <source>
        <dbReference type="ARBA" id="ARBA00049983"/>
    </source>
</evidence>
<dbReference type="Proteomes" id="UP000054272">
    <property type="component" value="Unassembled WGS sequence"/>
</dbReference>
<organism evidence="5 6">
    <name type="scientific">Cryptococcus gattii EJB2</name>
    <dbReference type="NCBI Taxonomy" id="1296103"/>
    <lineage>
        <taxon>Eukaryota</taxon>
        <taxon>Fungi</taxon>
        <taxon>Dikarya</taxon>
        <taxon>Basidiomycota</taxon>
        <taxon>Agaricomycotina</taxon>
        <taxon>Tremellomycetes</taxon>
        <taxon>Tremellales</taxon>
        <taxon>Cryptococcaceae</taxon>
        <taxon>Cryptococcus</taxon>
        <taxon>Cryptococcus gattii species complex</taxon>
    </lineage>
</organism>
<dbReference type="InterPro" id="IPR016024">
    <property type="entry name" value="ARM-type_fold"/>
</dbReference>
<dbReference type="SUPFAM" id="SSF48371">
    <property type="entry name" value="ARM repeat"/>
    <property type="match status" value="1"/>
</dbReference>
<dbReference type="Pfam" id="PF25567">
    <property type="entry name" value="TPR_SYO1"/>
    <property type="match status" value="1"/>
</dbReference>
<dbReference type="CDD" id="cd13394">
    <property type="entry name" value="Syo1_like"/>
    <property type="match status" value="1"/>
</dbReference>
<evidence type="ECO:0000256" key="2">
    <source>
        <dbReference type="PROSITE-ProRule" id="PRU00259"/>
    </source>
</evidence>
<accession>A0ABR5BMV8</accession>
<keyword evidence="6" id="KW-1185">Reference proteome</keyword>
<dbReference type="InterPro" id="IPR011989">
    <property type="entry name" value="ARM-like"/>
</dbReference>
<evidence type="ECO:0000259" key="4">
    <source>
        <dbReference type="Pfam" id="PF25567"/>
    </source>
</evidence>
<dbReference type="Gene3D" id="1.25.10.10">
    <property type="entry name" value="Leucine-rich Repeat Variant"/>
    <property type="match status" value="1"/>
</dbReference>
<feature type="repeat" description="ARM" evidence="2">
    <location>
        <begin position="82"/>
        <end position="110"/>
    </location>
</feature>
<proteinExistence type="inferred from homology"/>
<feature type="domain" description="SYO1-like TPR repeats" evidence="4">
    <location>
        <begin position="462"/>
        <end position="735"/>
    </location>
</feature>
<dbReference type="EMBL" id="KN848782">
    <property type="protein sequence ID" value="KIR76659.1"/>
    <property type="molecule type" value="Genomic_DNA"/>
</dbReference>
<feature type="compositionally biased region" description="Basic residues" evidence="3">
    <location>
        <begin position="1"/>
        <end position="12"/>
    </location>
</feature>
<dbReference type="InterPro" id="IPR057990">
    <property type="entry name" value="TPR_SYO1"/>
</dbReference>
<dbReference type="InterPro" id="IPR000225">
    <property type="entry name" value="Armadillo"/>
</dbReference>
<feature type="compositionally biased region" description="Basic and acidic residues" evidence="3">
    <location>
        <begin position="255"/>
        <end position="264"/>
    </location>
</feature>
<gene>
    <name evidence="5" type="ORF">I306_06279</name>
</gene>
<feature type="region of interest" description="Disordered" evidence="3">
    <location>
        <begin position="255"/>
        <end position="278"/>
    </location>
</feature>
<reference evidence="5 6" key="1">
    <citation type="submission" date="2015-01" db="EMBL/GenBank/DDBJ databases">
        <title>The Genome Sequence of Cryptococcus gattii EJB2.</title>
        <authorList>
            <consortium name="The Broad Institute Genomics Platform"/>
            <person name="Cuomo C."/>
            <person name="Litvintseva A."/>
            <person name="Chen Y."/>
            <person name="Heitman J."/>
            <person name="Sun S."/>
            <person name="Springer D."/>
            <person name="Dromer F."/>
            <person name="Young S."/>
            <person name="Zeng Q."/>
            <person name="Gargeya S."/>
            <person name="Abouelleil A."/>
            <person name="Alvarado L."/>
            <person name="Chapman S.B."/>
            <person name="Gainer-Dewar J."/>
            <person name="Goldberg J."/>
            <person name="Griggs A."/>
            <person name="Gujja S."/>
            <person name="Hansen M."/>
            <person name="Howarth C."/>
            <person name="Imamovic A."/>
            <person name="Larimer J."/>
            <person name="Murphy C."/>
            <person name="Naylor J."/>
            <person name="Pearson M."/>
            <person name="Priest M."/>
            <person name="Roberts A."/>
            <person name="Saif S."/>
            <person name="Shea T."/>
            <person name="Sykes S."/>
            <person name="Wortman J."/>
            <person name="Nusbaum C."/>
            <person name="Birren B."/>
        </authorList>
    </citation>
    <scope>NUCLEOTIDE SEQUENCE [LARGE SCALE GENOMIC DNA]</scope>
    <source>
        <strain evidence="5 6">EJB2</strain>
    </source>
</reference>